<dbReference type="SUPFAM" id="SSF48179">
    <property type="entry name" value="6-phosphogluconate dehydrogenase C-terminal domain-like"/>
    <property type="match status" value="1"/>
</dbReference>
<proteinExistence type="inferred from homology"/>
<dbReference type="NCBIfam" id="TIGR03026">
    <property type="entry name" value="NDP-sugDHase"/>
    <property type="match status" value="1"/>
</dbReference>
<dbReference type="Proteomes" id="UP001159257">
    <property type="component" value="Unassembled WGS sequence"/>
</dbReference>
<dbReference type="PIRSF" id="PIRSF500134">
    <property type="entry name" value="UDPglc_DH_bac"/>
    <property type="match status" value="1"/>
</dbReference>
<keyword evidence="2 3" id="KW-0560">Oxidoreductase</keyword>
<evidence type="ECO:0000256" key="3">
    <source>
        <dbReference type="PIRNR" id="PIRNR000124"/>
    </source>
</evidence>
<evidence type="ECO:0000256" key="2">
    <source>
        <dbReference type="ARBA" id="ARBA00023002"/>
    </source>
</evidence>
<dbReference type="InterPro" id="IPR036291">
    <property type="entry name" value="NAD(P)-bd_dom_sf"/>
</dbReference>
<organism evidence="5 6">
    <name type="scientific">Marinobacterium sediminicola</name>
    <dbReference type="NCBI Taxonomy" id="518898"/>
    <lineage>
        <taxon>Bacteria</taxon>
        <taxon>Pseudomonadati</taxon>
        <taxon>Pseudomonadota</taxon>
        <taxon>Gammaproteobacteria</taxon>
        <taxon>Oceanospirillales</taxon>
        <taxon>Oceanospirillaceae</taxon>
        <taxon>Marinobacterium</taxon>
    </lineage>
</organism>
<dbReference type="Gene3D" id="3.40.50.720">
    <property type="entry name" value="NAD(P)-binding Rossmann-like Domain"/>
    <property type="match status" value="2"/>
</dbReference>
<dbReference type="Pfam" id="PF00984">
    <property type="entry name" value="UDPG_MGDP_dh"/>
    <property type="match status" value="1"/>
</dbReference>
<keyword evidence="3" id="KW-0520">NAD</keyword>
<dbReference type="RefSeq" id="WP_239039984.1">
    <property type="nucleotide sequence ID" value="NZ_BAAAEY010000004.1"/>
</dbReference>
<reference evidence="5 6" key="1">
    <citation type="submission" date="2017-05" db="EMBL/GenBank/DDBJ databases">
        <authorList>
            <person name="Varghese N."/>
            <person name="Submissions S."/>
        </authorList>
    </citation>
    <scope>NUCLEOTIDE SEQUENCE [LARGE SCALE GENOMIC DNA]</scope>
    <source>
        <strain evidence="5 6">CGMCC 1.7287</strain>
    </source>
</reference>
<dbReference type="InterPro" id="IPR008927">
    <property type="entry name" value="6-PGluconate_DH-like_C_sf"/>
</dbReference>
<dbReference type="Gene3D" id="1.20.5.100">
    <property type="entry name" value="Cytochrome c1, transmembrane anchor, C-terminal"/>
    <property type="match status" value="1"/>
</dbReference>
<comment type="similarity">
    <text evidence="3">Belongs to the UDP-glucose/GDP-mannose dehydrogenase family.</text>
</comment>
<dbReference type="Pfam" id="PF03720">
    <property type="entry name" value="UDPG_MGDP_dh_C"/>
    <property type="match status" value="1"/>
</dbReference>
<dbReference type="SMART" id="SM00984">
    <property type="entry name" value="UDPG_MGDP_dh_C"/>
    <property type="match status" value="1"/>
</dbReference>
<feature type="domain" description="UDP-glucose/GDP-mannose dehydrogenase C-terminal" evidence="4">
    <location>
        <begin position="301"/>
        <end position="405"/>
    </location>
</feature>
<accession>A0ABY1S0L3</accession>
<evidence type="ECO:0000256" key="1">
    <source>
        <dbReference type="ARBA" id="ARBA00015132"/>
    </source>
</evidence>
<dbReference type="PIRSF" id="PIRSF000124">
    <property type="entry name" value="UDPglc_GDPman_dh"/>
    <property type="match status" value="1"/>
</dbReference>
<comment type="catalytic activity">
    <reaction evidence="3">
        <text>UDP-alpha-D-glucose + 2 NAD(+) + H2O = UDP-alpha-D-glucuronate + 2 NADH + 3 H(+)</text>
        <dbReference type="Rhea" id="RHEA:23596"/>
        <dbReference type="ChEBI" id="CHEBI:15377"/>
        <dbReference type="ChEBI" id="CHEBI:15378"/>
        <dbReference type="ChEBI" id="CHEBI:57540"/>
        <dbReference type="ChEBI" id="CHEBI:57945"/>
        <dbReference type="ChEBI" id="CHEBI:58052"/>
        <dbReference type="ChEBI" id="CHEBI:58885"/>
        <dbReference type="EC" id="1.1.1.22"/>
    </reaction>
</comment>
<dbReference type="PANTHER" id="PTHR43750">
    <property type="entry name" value="UDP-GLUCOSE 6-DEHYDROGENASE TUAD"/>
    <property type="match status" value="1"/>
</dbReference>
<protein>
    <recommendedName>
        <fullName evidence="1 3">UDP-glucose 6-dehydrogenase</fullName>
        <ecNumber evidence="3">1.1.1.22</ecNumber>
    </recommendedName>
</protein>
<dbReference type="InterPro" id="IPR036220">
    <property type="entry name" value="UDP-Glc/GDP-Man_DH_C_sf"/>
</dbReference>
<evidence type="ECO:0000313" key="5">
    <source>
        <dbReference type="EMBL" id="SMR74742.1"/>
    </source>
</evidence>
<dbReference type="PANTHER" id="PTHR43750:SF3">
    <property type="entry name" value="UDP-GLUCOSE 6-DEHYDROGENASE TUAD"/>
    <property type="match status" value="1"/>
</dbReference>
<dbReference type="InterPro" id="IPR017476">
    <property type="entry name" value="UDP-Glc/GDP-Man"/>
</dbReference>
<evidence type="ECO:0000259" key="4">
    <source>
        <dbReference type="SMART" id="SM00984"/>
    </source>
</evidence>
<dbReference type="EC" id="1.1.1.22" evidence="3"/>
<dbReference type="InterPro" id="IPR028357">
    <property type="entry name" value="UDPglc_DH_bac"/>
</dbReference>
<dbReference type="SUPFAM" id="SSF51735">
    <property type="entry name" value="NAD(P)-binding Rossmann-fold domains"/>
    <property type="match status" value="1"/>
</dbReference>
<comment type="caution">
    <text evidence="5">The sequence shown here is derived from an EMBL/GenBank/DDBJ whole genome shotgun (WGS) entry which is preliminary data.</text>
</comment>
<evidence type="ECO:0000313" key="6">
    <source>
        <dbReference type="Proteomes" id="UP001159257"/>
    </source>
</evidence>
<dbReference type="InterPro" id="IPR014027">
    <property type="entry name" value="UDP-Glc/GDP-Man_DH_C"/>
</dbReference>
<dbReference type="EMBL" id="FXWV01000008">
    <property type="protein sequence ID" value="SMR74742.1"/>
    <property type="molecule type" value="Genomic_DNA"/>
</dbReference>
<sequence length="424" mass="46996">MRVHVLGDNLEAWTLAGALAQTGCRVSLKQTGLPRADSDMGEPDLQQLLEQQQAAGRLQLGREHEAADLLLVAERHASQESLQASVQAFLGALDAQDQTGMLVALVQPVAIGTTEQLQQWLDDHGAGHVRVLYWPAFIQSGRALESVTRPERILLGCDDEAAIRVIRRLLTPFNRRRDTLLVMSPKEAELSKLAINGMLATRISYMNELAQLAADKGIDIERVRQGMGTDSRIGFQYLYPGCGFGGESFLETLAQLNRELDNKEEPGLLSRVFAINEQQKDLLFQKFWRYFKADIQGRTVALWGCAFKPNTSGVEGSPALTLLRALLAHDVKVRVYDPMALPTLRRTLGDQPGVSYMDSAEQAATGADALMLVTEWKEFWNLDMEAVLARMNTPLLLDGRNLFEPERMAELGWHYSGVGRGVAI</sequence>
<name>A0ABY1S0L3_9GAMM</name>
<dbReference type="InterPro" id="IPR014026">
    <property type="entry name" value="UDP-Glc/GDP-Man_DH_dimer"/>
</dbReference>
<keyword evidence="6" id="KW-1185">Reference proteome</keyword>
<gene>
    <name evidence="5" type="ORF">SAMN04487964_10839</name>
</gene>
<dbReference type="SUPFAM" id="SSF52413">
    <property type="entry name" value="UDP-glucose/GDP-mannose dehydrogenase C-terminal domain"/>
    <property type="match status" value="1"/>
</dbReference>